<evidence type="ECO:0000259" key="16">
    <source>
        <dbReference type="Pfam" id="PF00224"/>
    </source>
</evidence>
<dbReference type="Gene3D" id="2.40.33.10">
    <property type="entry name" value="PK beta-barrel domain-like"/>
    <property type="match status" value="1"/>
</dbReference>
<evidence type="ECO:0000256" key="3">
    <source>
        <dbReference type="ARBA" id="ARBA00004997"/>
    </source>
</evidence>
<protein>
    <recommendedName>
        <fullName evidence="5 14">Pyruvate kinase</fullName>
        <ecNumber evidence="5 14">2.7.1.40</ecNumber>
    </recommendedName>
</protein>
<name>A0AAE1AHG0_9GAST</name>
<keyword evidence="13" id="KW-0670">Pyruvate</keyword>
<keyword evidence="8" id="KW-0547">Nucleotide-binding</keyword>
<evidence type="ECO:0000256" key="13">
    <source>
        <dbReference type="ARBA" id="ARBA00023317"/>
    </source>
</evidence>
<evidence type="ECO:0000259" key="17">
    <source>
        <dbReference type="Pfam" id="PF02887"/>
    </source>
</evidence>
<feature type="region of interest" description="Disordered" evidence="15">
    <location>
        <begin position="1"/>
        <end position="21"/>
    </location>
</feature>
<keyword evidence="10" id="KW-0067">ATP-binding</keyword>
<dbReference type="AlphaFoldDB" id="A0AAE1AHG0"/>
<dbReference type="EC" id="2.7.1.40" evidence="5 14"/>
<dbReference type="InterPro" id="IPR011037">
    <property type="entry name" value="Pyrv_Knase-like_insert_dom_sf"/>
</dbReference>
<dbReference type="Proteomes" id="UP001283361">
    <property type="component" value="Unassembled WGS sequence"/>
</dbReference>
<dbReference type="PRINTS" id="PR01050">
    <property type="entry name" value="PYRUVTKNASE"/>
</dbReference>
<accession>A0AAE1AHG0</accession>
<dbReference type="GO" id="GO:0000287">
    <property type="term" value="F:magnesium ion binding"/>
    <property type="evidence" value="ECO:0007669"/>
    <property type="project" value="InterPro"/>
</dbReference>
<dbReference type="PANTHER" id="PTHR11817">
    <property type="entry name" value="PYRUVATE KINASE"/>
    <property type="match status" value="1"/>
</dbReference>
<dbReference type="GO" id="GO:0030955">
    <property type="term" value="F:potassium ion binding"/>
    <property type="evidence" value="ECO:0007669"/>
    <property type="project" value="InterPro"/>
</dbReference>
<keyword evidence="6 14" id="KW-0808">Transferase</keyword>
<feature type="domain" description="Pyruvate kinase C-terminal" evidence="17">
    <location>
        <begin position="426"/>
        <end position="542"/>
    </location>
</feature>
<gene>
    <name evidence="18" type="ORF">RRG08_009377</name>
</gene>
<evidence type="ECO:0000256" key="4">
    <source>
        <dbReference type="ARBA" id="ARBA00008663"/>
    </source>
</evidence>
<dbReference type="SUPFAM" id="SSF51621">
    <property type="entry name" value="Phosphoenolpyruvate/pyruvate domain"/>
    <property type="match status" value="1"/>
</dbReference>
<evidence type="ECO:0000256" key="7">
    <source>
        <dbReference type="ARBA" id="ARBA00022723"/>
    </source>
</evidence>
<dbReference type="InterPro" id="IPR015793">
    <property type="entry name" value="Pyrv_Knase_brl"/>
</dbReference>
<evidence type="ECO:0000256" key="5">
    <source>
        <dbReference type="ARBA" id="ARBA00012142"/>
    </source>
</evidence>
<evidence type="ECO:0000313" key="18">
    <source>
        <dbReference type="EMBL" id="KAK3787166.1"/>
    </source>
</evidence>
<keyword evidence="12 14" id="KW-0324">Glycolysis</keyword>
<keyword evidence="11 14" id="KW-0460">Magnesium</keyword>
<keyword evidence="19" id="KW-1185">Reference proteome</keyword>
<dbReference type="InterPro" id="IPR040442">
    <property type="entry name" value="Pyrv_kinase-like_dom_sf"/>
</dbReference>
<dbReference type="SUPFAM" id="SSF52935">
    <property type="entry name" value="PK C-terminal domain-like"/>
    <property type="match status" value="1"/>
</dbReference>
<dbReference type="GO" id="GO:0005524">
    <property type="term" value="F:ATP binding"/>
    <property type="evidence" value="ECO:0007669"/>
    <property type="project" value="UniProtKB-KW"/>
</dbReference>
<evidence type="ECO:0000313" key="19">
    <source>
        <dbReference type="Proteomes" id="UP001283361"/>
    </source>
</evidence>
<evidence type="ECO:0000256" key="8">
    <source>
        <dbReference type="ARBA" id="ARBA00022741"/>
    </source>
</evidence>
<comment type="catalytic activity">
    <reaction evidence="14">
        <text>pyruvate + ATP = phosphoenolpyruvate + ADP + H(+)</text>
        <dbReference type="Rhea" id="RHEA:18157"/>
        <dbReference type="ChEBI" id="CHEBI:15361"/>
        <dbReference type="ChEBI" id="CHEBI:15378"/>
        <dbReference type="ChEBI" id="CHEBI:30616"/>
        <dbReference type="ChEBI" id="CHEBI:58702"/>
        <dbReference type="ChEBI" id="CHEBI:456216"/>
        <dbReference type="EC" id="2.7.1.40"/>
    </reaction>
</comment>
<reference evidence="18" key="1">
    <citation type="journal article" date="2023" name="G3 (Bethesda)">
        <title>A reference genome for the long-term kleptoplast-retaining sea slug Elysia crispata morphotype clarki.</title>
        <authorList>
            <person name="Eastman K.E."/>
            <person name="Pendleton A.L."/>
            <person name="Shaikh M.A."/>
            <person name="Suttiyut T."/>
            <person name="Ogas R."/>
            <person name="Tomko P."/>
            <person name="Gavelis G."/>
            <person name="Widhalm J.R."/>
            <person name="Wisecaver J.H."/>
        </authorList>
    </citation>
    <scope>NUCLEOTIDE SEQUENCE</scope>
    <source>
        <strain evidence="18">ECLA1</strain>
    </source>
</reference>
<dbReference type="InterPro" id="IPR001697">
    <property type="entry name" value="Pyr_Knase"/>
</dbReference>
<comment type="cofactor">
    <cofactor evidence="1">
        <name>Mg(2+)</name>
        <dbReference type="ChEBI" id="CHEBI:18420"/>
    </cofactor>
</comment>
<feature type="domain" description="Pyruvate kinase barrel" evidence="16">
    <location>
        <begin position="58"/>
        <end position="391"/>
    </location>
</feature>
<proteinExistence type="inferred from homology"/>
<comment type="caution">
    <text evidence="18">The sequence shown here is derived from an EMBL/GenBank/DDBJ whole genome shotgun (WGS) entry which is preliminary data.</text>
</comment>
<evidence type="ECO:0000256" key="15">
    <source>
        <dbReference type="SAM" id="MobiDB-lite"/>
    </source>
</evidence>
<comment type="similarity">
    <text evidence="4 14">Belongs to the pyruvate kinase family.</text>
</comment>
<sequence>MYKDYKRGLDSRSGPSITMESGDVGRQMFQIQSGMNMKQTYLQQICDLDVDRPIRTYRMTNIVCTVGPSCESTQVLKEMVASGMNICRFNMAHASHEWHLQTLRNLREAIDQSCKVSHGSVATAIDITGPGVRLGRFSEDVEVPVQLKKGATVVMSSDKAIKKACTKDKVYVIQGFIMRAKVGDKIFIDDGPLCFKVMKKVSLEEMIVEVVHQGEMNNNGLVHIPMTTPNIDVDEYLSEKDKKDIKFGVDNQVDMVFVSWVLQPEMVTAVREALGDAKDRVMVVAKIESYNSVKRIDDILEVADGILIARGDLGNDIPPEKVFLAQKMIVGRANMAGKPVICAAQMLESMVTNARPTRAEASDVANAILDGTDCVMLSRETALGNEPAKVVHTLAQICQEAENALYYDATFRDLRFATPVPTNVAHATSIAAVEAAIRGSASAIIVVTNSGRSARLIARYRPHCIIIAITKSQHTASHLNLYRGVFSVIHTGGSNTQWYSDVDQRIHYALGVAMDRGYVKPNDKAVLVTGYQAGPGSTNCVRSIVIPRREEKASYLAIVSQQNDEDSCSD</sequence>
<feature type="compositionally biased region" description="Basic and acidic residues" evidence="15">
    <location>
        <begin position="1"/>
        <end position="10"/>
    </location>
</feature>
<evidence type="ECO:0000256" key="12">
    <source>
        <dbReference type="ARBA" id="ARBA00023152"/>
    </source>
</evidence>
<evidence type="ECO:0000256" key="10">
    <source>
        <dbReference type="ARBA" id="ARBA00022840"/>
    </source>
</evidence>
<evidence type="ECO:0000256" key="9">
    <source>
        <dbReference type="ARBA" id="ARBA00022777"/>
    </source>
</evidence>
<evidence type="ECO:0000256" key="6">
    <source>
        <dbReference type="ARBA" id="ARBA00022679"/>
    </source>
</evidence>
<dbReference type="GO" id="GO:0004743">
    <property type="term" value="F:pyruvate kinase activity"/>
    <property type="evidence" value="ECO:0007669"/>
    <property type="project" value="UniProtKB-EC"/>
</dbReference>
<dbReference type="EMBL" id="JAWDGP010001891">
    <property type="protein sequence ID" value="KAK3787166.1"/>
    <property type="molecule type" value="Genomic_DNA"/>
</dbReference>
<comment type="cofactor">
    <cofactor evidence="2">
        <name>K(+)</name>
        <dbReference type="ChEBI" id="CHEBI:29103"/>
    </cofactor>
</comment>
<dbReference type="GO" id="GO:0016301">
    <property type="term" value="F:kinase activity"/>
    <property type="evidence" value="ECO:0007669"/>
    <property type="project" value="UniProtKB-KW"/>
</dbReference>
<dbReference type="Pfam" id="PF00224">
    <property type="entry name" value="PK"/>
    <property type="match status" value="1"/>
</dbReference>
<dbReference type="SUPFAM" id="SSF50800">
    <property type="entry name" value="PK beta-barrel domain-like"/>
    <property type="match status" value="1"/>
</dbReference>
<evidence type="ECO:0000256" key="1">
    <source>
        <dbReference type="ARBA" id="ARBA00001946"/>
    </source>
</evidence>
<evidence type="ECO:0000256" key="2">
    <source>
        <dbReference type="ARBA" id="ARBA00001958"/>
    </source>
</evidence>
<dbReference type="InterPro" id="IPR036918">
    <property type="entry name" value="Pyrv_Knase_C_sf"/>
</dbReference>
<comment type="pathway">
    <text evidence="3 14">Carbohydrate degradation; glycolysis; pyruvate from D-glyceraldehyde 3-phosphate: step 5/5.</text>
</comment>
<evidence type="ECO:0000256" key="11">
    <source>
        <dbReference type="ARBA" id="ARBA00022842"/>
    </source>
</evidence>
<dbReference type="NCBIfam" id="TIGR01064">
    <property type="entry name" value="pyruv_kin"/>
    <property type="match status" value="1"/>
</dbReference>
<dbReference type="Gene3D" id="3.20.20.60">
    <property type="entry name" value="Phosphoenolpyruvate-binding domains"/>
    <property type="match status" value="1"/>
</dbReference>
<dbReference type="InterPro" id="IPR015795">
    <property type="entry name" value="Pyrv_Knase_C"/>
</dbReference>
<organism evidence="18 19">
    <name type="scientific">Elysia crispata</name>
    <name type="common">lettuce slug</name>
    <dbReference type="NCBI Taxonomy" id="231223"/>
    <lineage>
        <taxon>Eukaryota</taxon>
        <taxon>Metazoa</taxon>
        <taxon>Spiralia</taxon>
        <taxon>Lophotrochozoa</taxon>
        <taxon>Mollusca</taxon>
        <taxon>Gastropoda</taxon>
        <taxon>Heterobranchia</taxon>
        <taxon>Euthyneura</taxon>
        <taxon>Panpulmonata</taxon>
        <taxon>Sacoglossa</taxon>
        <taxon>Placobranchoidea</taxon>
        <taxon>Plakobranchidae</taxon>
        <taxon>Elysia</taxon>
    </lineage>
</organism>
<dbReference type="InterPro" id="IPR015806">
    <property type="entry name" value="Pyrv_Knase_insert_dom_sf"/>
</dbReference>
<dbReference type="Pfam" id="PF02887">
    <property type="entry name" value="PK_C"/>
    <property type="match status" value="1"/>
</dbReference>
<dbReference type="InterPro" id="IPR015813">
    <property type="entry name" value="Pyrv/PenolPyrv_kinase-like_dom"/>
</dbReference>
<dbReference type="Gene3D" id="3.40.1380.20">
    <property type="entry name" value="Pyruvate kinase, C-terminal domain"/>
    <property type="match status" value="1"/>
</dbReference>
<keyword evidence="7" id="KW-0479">Metal-binding</keyword>
<dbReference type="FunFam" id="3.20.20.60:FF:000025">
    <property type="entry name" value="Pyruvate kinase"/>
    <property type="match status" value="1"/>
</dbReference>
<evidence type="ECO:0000256" key="14">
    <source>
        <dbReference type="RuleBase" id="RU000504"/>
    </source>
</evidence>
<keyword evidence="9 14" id="KW-0418">Kinase</keyword>